<keyword evidence="2" id="KW-0808">Transferase</keyword>
<dbReference type="CDD" id="cd04301">
    <property type="entry name" value="NAT_SF"/>
    <property type="match status" value="1"/>
</dbReference>
<dbReference type="GO" id="GO:0016747">
    <property type="term" value="F:acyltransferase activity, transferring groups other than amino-acyl groups"/>
    <property type="evidence" value="ECO:0007669"/>
    <property type="project" value="InterPro"/>
</dbReference>
<evidence type="ECO:0000259" key="1">
    <source>
        <dbReference type="PROSITE" id="PS51186"/>
    </source>
</evidence>
<dbReference type="InterPro" id="IPR016181">
    <property type="entry name" value="Acyl_CoA_acyltransferase"/>
</dbReference>
<proteinExistence type="predicted"/>
<organism evidence="2 3">
    <name type="scientific">Micromonospora globispora</name>
    <dbReference type="NCBI Taxonomy" id="1450148"/>
    <lineage>
        <taxon>Bacteria</taxon>
        <taxon>Bacillati</taxon>
        <taxon>Actinomycetota</taxon>
        <taxon>Actinomycetes</taxon>
        <taxon>Micromonosporales</taxon>
        <taxon>Micromonosporaceae</taxon>
        <taxon>Micromonospora</taxon>
    </lineage>
</organism>
<keyword evidence="3" id="KW-1185">Reference proteome</keyword>
<dbReference type="Proteomes" id="UP000245683">
    <property type="component" value="Unassembled WGS sequence"/>
</dbReference>
<dbReference type="Pfam" id="PF13508">
    <property type="entry name" value="Acetyltransf_7"/>
    <property type="match status" value="1"/>
</dbReference>
<reference evidence="3" key="1">
    <citation type="submission" date="2018-05" db="EMBL/GenBank/DDBJ databases">
        <title>Micromonospora globispora sp. nov. and Micromonospora rugosa sp. nov., isolated from marine sediment.</title>
        <authorList>
            <person name="Carro L."/>
            <person name="Aysel V."/>
            <person name="Cetin D."/>
            <person name="Igual J.M."/>
            <person name="Klenk H.-P."/>
            <person name="Trujillo M.E."/>
            <person name="Sahin N."/>
        </authorList>
    </citation>
    <scope>NUCLEOTIDE SEQUENCE [LARGE SCALE GENOMIC DNA]</scope>
    <source>
        <strain evidence="3">S2904</strain>
    </source>
</reference>
<protein>
    <submittedName>
        <fullName evidence="2">GNAT family N-acetyltransferase</fullName>
    </submittedName>
</protein>
<accession>A0A317KKX9</accession>
<dbReference type="PROSITE" id="PS51186">
    <property type="entry name" value="GNAT"/>
    <property type="match status" value="1"/>
</dbReference>
<dbReference type="SUPFAM" id="SSF55729">
    <property type="entry name" value="Acyl-CoA N-acyltransferases (Nat)"/>
    <property type="match status" value="1"/>
</dbReference>
<feature type="domain" description="N-acetyltransferase" evidence="1">
    <location>
        <begin position="114"/>
        <end position="243"/>
    </location>
</feature>
<comment type="caution">
    <text evidence="2">The sequence shown here is derived from an EMBL/GenBank/DDBJ whole genome shotgun (WGS) entry which is preliminary data.</text>
</comment>
<dbReference type="EMBL" id="QGSV01000066">
    <property type="protein sequence ID" value="PWU52458.1"/>
    <property type="molecule type" value="Genomic_DNA"/>
</dbReference>
<dbReference type="Gene3D" id="3.40.630.30">
    <property type="match status" value="1"/>
</dbReference>
<sequence>MGLATADDLRLANRNAAALWTALAEARGHPLTRRPGFLAVHGSGRTGLRILLLDPAPTEDDLAELTELVHQGRAGRLTVEDPYGRLDLAPLGLTSRSLPVMIRRPVPVPDPALPVTAVERPDQLAVAEDVVVHGFPLPDLQPRHPGEAFPADLLDRPEARFFVVHSDGVPAGACLTVSDARTVGLYWMTTLPQHRSRGVGRALLHGALNHRADLPMTLTAARAGRPLYDSLGFVPVADARWWG</sequence>
<dbReference type="InterPro" id="IPR000182">
    <property type="entry name" value="GNAT_dom"/>
</dbReference>
<name>A0A317KKX9_9ACTN</name>
<dbReference type="OrthoDB" id="4208at2"/>
<evidence type="ECO:0000313" key="2">
    <source>
        <dbReference type="EMBL" id="PWU52458.1"/>
    </source>
</evidence>
<gene>
    <name evidence="2" type="ORF">DLJ46_02990</name>
</gene>
<dbReference type="RefSeq" id="WP_109943122.1">
    <property type="nucleotide sequence ID" value="NZ_QGGF01000294.1"/>
</dbReference>
<evidence type="ECO:0000313" key="3">
    <source>
        <dbReference type="Proteomes" id="UP000245683"/>
    </source>
</evidence>
<dbReference type="AlphaFoldDB" id="A0A317KKX9"/>